<dbReference type="PANTHER" id="PTHR33121">
    <property type="entry name" value="CYCLIC DI-GMP PHOSPHODIESTERASE PDEF"/>
    <property type="match status" value="1"/>
</dbReference>
<gene>
    <name evidence="10" type="ORF">ACGRQ9_04055</name>
</gene>
<dbReference type="Pfam" id="PF00563">
    <property type="entry name" value="EAL"/>
    <property type="match status" value="1"/>
</dbReference>
<dbReference type="PROSITE" id="PS50883">
    <property type="entry name" value="EAL"/>
    <property type="match status" value="1"/>
</dbReference>
<dbReference type="SUPFAM" id="SSF141868">
    <property type="entry name" value="EAL domain-like"/>
    <property type="match status" value="1"/>
</dbReference>
<dbReference type="Gene3D" id="3.20.20.450">
    <property type="entry name" value="EAL domain"/>
    <property type="match status" value="1"/>
</dbReference>
<evidence type="ECO:0000256" key="5">
    <source>
        <dbReference type="ARBA" id="ARBA00022989"/>
    </source>
</evidence>
<dbReference type="InterPro" id="IPR033479">
    <property type="entry name" value="dCache_1"/>
</dbReference>
<dbReference type="Gene3D" id="3.30.450.20">
    <property type="entry name" value="PAS domain"/>
    <property type="match status" value="2"/>
</dbReference>
<evidence type="ECO:0000259" key="8">
    <source>
        <dbReference type="PROSITE" id="PS50883"/>
    </source>
</evidence>
<dbReference type="InterPro" id="IPR043128">
    <property type="entry name" value="Rev_trsase/Diguanyl_cyclase"/>
</dbReference>
<evidence type="ECO:0000256" key="2">
    <source>
        <dbReference type="ARBA" id="ARBA00004651"/>
    </source>
</evidence>
<evidence type="ECO:0000313" key="11">
    <source>
        <dbReference type="Proteomes" id="UP001607151"/>
    </source>
</evidence>
<dbReference type="Pfam" id="PF02743">
    <property type="entry name" value="dCache_1"/>
    <property type="match status" value="1"/>
</dbReference>
<dbReference type="RefSeq" id="WP_394607285.1">
    <property type="nucleotide sequence ID" value="NZ_JBIHSN010000002.1"/>
</dbReference>
<keyword evidence="11" id="KW-1185">Reference proteome</keyword>
<keyword evidence="3" id="KW-1003">Cell membrane</keyword>
<comment type="subcellular location">
    <subcellularLocation>
        <location evidence="1">Cell inner membrane</location>
    </subcellularLocation>
    <subcellularLocation>
        <location evidence="2">Cell membrane</location>
        <topology evidence="2">Multi-pass membrane protein</topology>
    </subcellularLocation>
</comment>
<dbReference type="InterPro" id="IPR035919">
    <property type="entry name" value="EAL_sf"/>
</dbReference>
<dbReference type="Gene3D" id="3.30.70.270">
    <property type="match status" value="1"/>
</dbReference>
<proteinExistence type="predicted"/>
<protein>
    <submittedName>
        <fullName evidence="10">EAL domain-containing protein</fullName>
    </submittedName>
</protein>
<dbReference type="CDD" id="cd18774">
    <property type="entry name" value="PDC2_HK_sensor"/>
    <property type="match status" value="1"/>
</dbReference>
<dbReference type="Pfam" id="PF00990">
    <property type="entry name" value="GGDEF"/>
    <property type="match status" value="1"/>
</dbReference>
<dbReference type="Gene3D" id="6.10.340.10">
    <property type="match status" value="1"/>
</dbReference>
<dbReference type="PROSITE" id="PS50887">
    <property type="entry name" value="GGDEF"/>
    <property type="match status" value="1"/>
</dbReference>
<evidence type="ECO:0000256" key="3">
    <source>
        <dbReference type="ARBA" id="ARBA00022475"/>
    </source>
</evidence>
<dbReference type="InterPro" id="IPR000160">
    <property type="entry name" value="GGDEF_dom"/>
</dbReference>
<evidence type="ECO:0000313" key="10">
    <source>
        <dbReference type="EMBL" id="MFH0264671.1"/>
    </source>
</evidence>
<keyword evidence="6 7" id="KW-0472">Membrane</keyword>
<evidence type="ECO:0000256" key="6">
    <source>
        <dbReference type="ARBA" id="ARBA00023136"/>
    </source>
</evidence>
<dbReference type="Proteomes" id="UP001607151">
    <property type="component" value="Unassembled WGS sequence"/>
</dbReference>
<reference evidence="10 11" key="1">
    <citation type="submission" date="2024-10" db="EMBL/GenBank/DDBJ databases">
        <authorList>
            <person name="Yibar A."/>
            <person name="Saticioglu I.B."/>
            <person name="Duman M."/>
            <person name="Ajmi N."/>
            <person name="Gurler F."/>
            <person name="Ay H."/>
            <person name="Onuk E."/>
            <person name="Guler S."/>
            <person name="Romalde J.L."/>
        </authorList>
    </citation>
    <scope>NUCLEOTIDE SEQUENCE [LARGE SCALE GENOMIC DNA]</scope>
    <source>
        <strain evidence="10 11">14-MA-B</strain>
    </source>
</reference>
<dbReference type="NCBIfam" id="TIGR00254">
    <property type="entry name" value="GGDEF"/>
    <property type="match status" value="1"/>
</dbReference>
<dbReference type="SMART" id="SM00267">
    <property type="entry name" value="GGDEF"/>
    <property type="match status" value="1"/>
</dbReference>
<feature type="transmembrane region" description="Helical" evidence="7">
    <location>
        <begin position="6"/>
        <end position="30"/>
    </location>
</feature>
<evidence type="ECO:0000259" key="9">
    <source>
        <dbReference type="PROSITE" id="PS50887"/>
    </source>
</evidence>
<feature type="domain" description="EAL" evidence="8">
    <location>
        <begin position="591"/>
        <end position="847"/>
    </location>
</feature>
<dbReference type="PANTHER" id="PTHR33121:SF70">
    <property type="entry name" value="SIGNALING PROTEIN YKOW"/>
    <property type="match status" value="1"/>
</dbReference>
<dbReference type="InterPro" id="IPR001633">
    <property type="entry name" value="EAL_dom"/>
</dbReference>
<dbReference type="InterPro" id="IPR029787">
    <property type="entry name" value="Nucleotide_cyclase"/>
</dbReference>
<organism evidence="10 11">
    <name type="scientific">Vibrio rumoiensis</name>
    <dbReference type="NCBI Taxonomy" id="76258"/>
    <lineage>
        <taxon>Bacteria</taxon>
        <taxon>Pseudomonadati</taxon>
        <taxon>Pseudomonadota</taxon>
        <taxon>Gammaproteobacteria</taxon>
        <taxon>Vibrionales</taxon>
        <taxon>Vibrionaceae</taxon>
        <taxon>Vibrio</taxon>
    </lineage>
</organism>
<name>A0ABW7ISP9_9VIBR</name>
<dbReference type="SMART" id="SM00052">
    <property type="entry name" value="EAL"/>
    <property type="match status" value="1"/>
</dbReference>
<dbReference type="SUPFAM" id="SSF55073">
    <property type="entry name" value="Nucleotide cyclase"/>
    <property type="match status" value="1"/>
</dbReference>
<evidence type="ECO:0000256" key="7">
    <source>
        <dbReference type="SAM" id="Phobius"/>
    </source>
</evidence>
<keyword evidence="5 7" id="KW-1133">Transmembrane helix</keyword>
<sequence length="860" mass="96181">MRTPTISLRTAVILPFMAVLLLTVCVITLIQKHTYQDMIKEISHKQLSSISQNVDSNLSAFLYGPYKVSIALSQSILNDGIYAPENLTPLVNYIRSNYNNLKTHLPQLSLMKFASEKDGSFVGFRADSSHNLSFIKKDQTTYGNMNIYSGETDSTPILATIPNYNPLPRPWYQPAVQAGKTIWSAPYVDQDERQDISLSASTPLYKNNQLIGVFSSDVRLAEFSDFLAEQKKLNNASIFIFDEDHHLIAHSNFHNSIASNQTSNKQPFIHRLTTNSHDPIIKATASQIIEQGIDLTSGSDFTFSLNNERYYSYTIPFRDSNGIKWSIALTTPESALLGTLPTEQHNALWFGLFAGLLASIFGYLVFSRVTRTLNATATAAYKIAEGEWETSSLPKSCYIQETNVLVEAFSSMTHKLKQSFENLREQLIYDSLTQLYTRHGLVEAYNKSTASHSGTLIAIGIARFRDINDSFGHYKGDRALLLVAQYLKDIKEKDHIISRSSGAEFILYIPTQDEDAIETIANKIQGHFKAPQEVGTKQILITPILGIASVNKSENLHDEIKNASIALSYAKKSPEKRVSYSDEMANESGKRMESIADITKAISNDEFIPFYQPIMDVKSGKMIGVEALARWISPTKGLVSPLDFIPTAEEYGLIKHIGYKILLKSCIDTQKAIREGMWNKDFHLHVNISVKQLQQEHFIDDIRDILEQSQLDVKHLTLEVTESNMADADTMVMQNMKAIRALGIGIAIDDFGTGYSSLSYLHKLPFDCLKIDRAFIKDLDTENAPSSIAAIIMGMAQNMSVTVVSEGVETEGQAQILKDLGCQQAQGFLYAKPQPFEEWVKLATNNDCNNHQKKLTTSSQ</sequence>
<evidence type="ECO:0000256" key="1">
    <source>
        <dbReference type="ARBA" id="ARBA00004533"/>
    </source>
</evidence>
<feature type="domain" description="GGDEF" evidence="9">
    <location>
        <begin position="452"/>
        <end position="583"/>
    </location>
</feature>
<accession>A0ABW7ISP9</accession>
<comment type="caution">
    <text evidence="10">The sequence shown here is derived from an EMBL/GenBank/DDBJ whole genome shotgun (WGS) entry which is preliminary data.</text>
</comment>
<dbReference type="CDD" id="cd12913">
    <property type="entry name" value="PDC1_MCP_like"/>
    <property type="match status" value="1"/>
</dbReference>
<dbReference type="EMBL" id="JBIHSN010000002">
    <property type="protein sequence ID" value="MFH0264671.1"/>
    <property type="molecule type" value="Genomic_DNA"/>
</dbReference>
<dbReference type="CDD" id="cd01948">
    <property type="entry name" value="EAL"/>
    <property type="match status" value="1"/>
</dbReference>
<dbReference type="CDD" id="cd01949">
    <property type="entry name" value="GGDEF"/>
    <property type="match status" value="1"/>
</dbReference>
<dbReference type="InterPro" id="IPR050706">
    <property type="entry name" value="Cyclic-di-GMP_PDE-like"/>
</dbReference>
<keyword evidence="4 7" id="KW-0812">Transmembrane</keyword>
<dbReference type="SUPFAM" id="SSF103190">
    <property type="entry name" value="Sensory domain-like"/>
    <property type="match status" value="1"/>
</dbReference>
<dbReference type="InterPro" id="IPR029151">
    <property type="entry name" value="Sensor-like_sf"/>
</dbReference>
<feature type="transmembrane region" description="Helical" evidence="7">
    <location>
        <begin position="347"/>
        <end position="366"/>
    </location>
</feature>
<evidence type="ECO:0000256" key="4">
    <source>
        <dbReference type="ARBA" id="ARBA00022692"/>
    </source>
</evidence>